<evidence type="ECO:0000313" key="3">
    <source>
        <dbReference type="Proteomes" id="UP000270219"/>
    </source>
</evidence>
<name>A0A498D6F6_9BACI</name>
<sequence length="92" mass="10563">MNGNGGVLMTFMIVFIAIILVVAVVATFIILKQEETKMKTYEEEGETVKDELKRSHEYESSSLSKNVKNLSWIYAIVTIMSFVVLAIYIYYR</sequence>
<proteinExistence type="predicted"/>
<protein>
    <submittedName>
        <fullName evidence="2">Uncharacterized protein</fullName>
    </submittedName>
</protein>
<keyword evidence="3" id="KW-1185">Reference proteome</keyword>
<evidence type="ECO:0000256" key="1">
    <source>
        <dbReference type="SAM" id="Phobius"/>
    </source>
</evidence>
<organism evidence="2 3">
    <name type="scientific">Oceanobacillus piezotolerans</name>
    <dbReference type="NCBI Taxonomy" id="2448030"/>
    <lineage>
        <taxon>Bacteria</taxon>
        <taxon>Bacillati</taxon>
        <taxon>Bacillota</taxon>
        <taxon>Bacilli</taxon>
        <taxon>Bacillales</taxon>
        <taxon>Bacillaceae</taxon>
        <taxon>Oceanobacillus</taxon>
    </lineage>
</organism>
<keyword evidence="1" id="KW-0472">Membrane</keyword>
<keyword evidence="1" id="KW-1133">Transmembrane helix</keyword>
<reference evidence="2 3" key="1">
    <citation type="submission" date="2018-10" db="EMBL/GenBank/DDBJ databases">
        <title>Oceanobacillus sp. YLB-02 draft genome.</title>
        <authorList>
            <person name="Yu L."/>
        </authorList>
    </citation>
    <scope>NUCLEOTIDE SEQUENCE [LARGE SCALE GENOMIC DNA]</scope>
    <source>
        <strain evidence="2 3">YLB-02</strain>
    </source>
</reference>
<dbReference type="AlphaFoldDB" id="A0A498D6F6"/>
<keyword evidence="1" id="KW-0812">Transmembrane</keyword>
<feature type="transmembrane region" description="Helical" evidence="1">
    <location>
        <begin position="6"/>
        <end position="31"/>
    </location>
</feature>
<feature type="transmembrane region" description="Helical" evidence="1">
    <location>
        <begin position="72"/>
        <end position="91"/>
    </location>
</feature>
<dbReference type="EMBL" id="RCHR01000004">
    <property type="protein sequence ID" value="RLL43594.1"/>
    <property type="molecule type" value="Genomic_DNA"/>
</dbReference>
<dbReference type="Proteomes" id="UP000270219">
    <property type="component" value="Unassembled WGS sequence"/>
</dbReference>
<comment type="caution">
    <text evidence="2">The sequence shown here is derived from an EMBL/GenBank/DDBJ whole genome shotgun (WGS) entry which is preliminary data.</text>
</comment>
<evidence type="ECO:0000313" key="2">
    <source>
        <dbReference type="EMBL" id="RLL43594.1"/>
    </source>
</evidence>
<accession>A0A498D6F6</accession>
<gene>
    <name evidence="2" type="ORF">D8M04_11740</name>
</gene>